<gene>
    <name evidence="1" type="ORF">MLD38_014092</name>
</gene>
<proteinExistence type="predicted"/>
<comment type="caution">
    <text evidence="1">The sequence shown here is derived from an EMBL/GenBank/DDBJ whole genome shotgun (WGS) entry which is preliminary data.</text>
</comment>
<dbReference type="EMBL" id="CM042883">
    <property type="protein sequence ID" value="KAI4376312.1"/>
    <property type="molecule type" value="Genomic_DNA"/>
</dbReference>
<organism evidence="1 2">
    <name type="scientific">Melastoma candidum</name>
    <dbReference type="NCBI Taxonomy" id="119954"/>
    <lineage>
        <taxon>Eukaryota</taxon>
        <taxon>Viridiplantae</taxon>
        <taxon>Streptophyta</taxon>
        <taxon>Embryophyta</taxon>
        <taxon>Tracheophyta</taxon>
        <taxon>Spermatophyta</taxon>
        <taxon>Magnoliopsida</taxon>
        <taxon>eudicotyledons</taxon>
        <taxon>Gunneridae</taxon>
        <taxon>Pentapetalae</taxon>
        <taxon>rosids</taxon>
        <taxon>malvids</taxon>
        <taxon>Myrtales</taxon>
        <taxon>Melastomataceae</taxon>
        <taxon>Melastomatoideae</taxon>
        <taxon>Melastomateae</taxon>
        <taxon>Melastoma</taxon>
    </lineage>
</organism>
<accession>A0ACB9RK35</accession>
<name>A0ACB9RK35_9MYRT</name>
<sequence>MKREVGSNERQCGTLQNVAKIDAETDLLDPKGGRGSSRQCGAGEEEAKVSKVEASKTDTLQVQEANWELHMKQKAAEAIQYQKEEAAAEEALADAKLYTRKQAADAMVYGKKLEAEGLVALADAQGRYLGTLLEALE</sequence>
<keyword evidence="2" id="KW-1185">Reference proteome</keyword>
<dbReference type="Proteomes" id="UP001057402">
    <property type="component" value="Chromosome 4"/>
</dbReference>
<protein>
    <submittedName>
        <fullName evidence="1">Uncharacterized protein</fullName>
    </submittedName>
</protein>
<evidence type="ECO:0000313" key="2">
    <source>
        <dbReference type="Proteomes" id="UP001057402"/>
    </source>
</evidence>
<reference evidence="2" key="1">
    <citation type="journal article" date="2023" name="Front. Plant Sci.">
        <title>Chromosomal-level genome assembly of Melastoma candidum provides insights into trichome evolution.</title>
        <authorList>
            <person name="Zhong Y."/>
            <person name="Wu W."/>
            <person name="Sun C."/>
            <person name="Zou P."/>
            <person name="Liu Y."/>
            <person name="Dai S."/>
            <person name="Zhou R."/>
        </authorList>
    </citation>
    <scope>NUCLEOTIDE SEQUENCE [LARGE SCALE GENOMIC DNA]</scope>
</reference>
<evidence type="ECO:0000313" key="1">
    <source>
        <dbReference type="EMBL" id="KAI4376312.1"/>
    </source>
</evidence>